<dbReference type="EMBL" id="VCBC01000020">
    <property type="protein sequence ID" value="TLU61080.1"/>
    <property type="molecule type" value="Genomic_DNA"/>
</dbReference>
<accession>A0A5R9IEQ1</accession>
<sequence>MSSHNIVIFDGICNFCNGAVNFIIERDIHDKYRFASMQSEAGQALIEQYQVNDVGVDTFLLIKSGKCYFRTDAALEITKDLKGFWQLIRTTLILPPQFRDFFYKCFARNRYKLFGRREQCIIPTPEIRNKFLK</sequence>
<evidence type="ECO:0000313" key="2">
    <source>
        <dbReference type="Proteomes" id="UP000307790"/>
    </source>
</evidence>
<dbReference type="OrthoDB" id="9785438at2"/>
<gene>
    <name evidence="1" type="ORF">FE810_15800</name>
</gene>
<protein>
    <submittedName>
        <fullName evidence="1">Thiol-disulfide oxidoreductase DCC family protein</fullName>
    </submittedName>
</protein>
<dbReference type="PANTHER" id="PTHR33639">
    <property type="entry name" value="THIOL-DISULFIDE OXIDOREDUCTASE DCC"/>
    <property type="match status" value="1"/>
</dbReference>
<dbReference type="Proteomes" id="UP000307790">
    <property type="component" value="Unassembled WGS sequence"/>
</dbReference>
<keyword evidence="2" id="KW-1185">Reference proteome</keyword>
<dbReference type="GO" id="GO:0015035">
    <property type="term" value="F:protein-disulfide reductase activity"/>
    <property type="evidence" value="ECO:0007669"/>
    <property type="project" value="InterPro"/>
</dbReference>
<dbReference type="InterPro" id="IPR007263">
    <property type="entry name" value="DCC1-like"/>
</dbReference>
<evidence type="ECO:0000313" key="1">
    <source>
        <dbReference type="EMBL" id="TLU61080.1"/>
    </source>
</evidence>
<name>A0A5R9IEQ1_9GAMM</name>
<dbReference type="Pfam" id="PF04134">
    <property type="entry name" value="DCC1-like"/>
    <property type="match status" value="1"/>
</dbReference>
<dbReference type="InterPro" id="IPR052927">
    <property type="entry name" value="DCC_oxidoreductase"/>
</dbReference>
<dbReference type="PANTHER" id="PTHR33639:SF2">
    <property type="entry name" value="DUF393 DOMAIN-CONTAINING PROTEIN"/>
    <property type="match status" value="1"/>
</dbReference>
<reference evidence="1 2" key="1">
    <citation type="submission" date="2019-05" db="EMBL/GenBank/DDBJ databases">
        <title>Genome sequences of Thalassotalea litorea 1K03283.</title>
        <authorList>
            <person name="Zhang D."/>
        </authorList>
    </citation>
    <scope>NUCLEOTIDE SEQUENCE [LARGE SCALE GENOMIC DNA]</scope>
    <source>
        <strain evidence="1 2">MCCC 1K03283</strain>
    </source>
</reference>
<dbReference type="AlphaFoldDB" id="A0A5R9IEQ1"/>
<organism evidence="1 2">
    <name type="scientific">Thalassotalea litorea</name>
    <dbReference type="NCBI Taxonomy" id="2020715"/>
    <lineage>
        <taxon>Bacteria</taxon>
        <taxon>Pseudomonadati</taxon>
        <taxon>Pseudomonadota</taxon>
        <taxon>Gammaproteobacteria</taxon>
        <taxon>Alteromonadales</taxon>
        <taxon>Colwelliaceae</taxon>
        <taxon>Thalassotalea</taxon>
    </lineage>
</organism>
<comment type="caution">
    <text evidence="1">The sequence shown here is derived from an EMBL/GenBank/DDBJ whole genome shotgun (WGS) entry which is preliminary data.</text>
</comment>
<proteinExistence type="predicted"/>